<protein>
    <submittedName>
        <fullName evidence="1">Uncharacterized protein</fullName>
    </submittedName>
</protein>
<dbReference type="AlphaFoldDB" id="A0AAV4SH62"/>
<evidence type="ECO:0000313" key="1">
    <source>
        <dbReference type="EMBL" id="GIY32902.1"/>
    </source>
</evidence>
<dbReference type="EMBL" id="BPLR01009566">
    <property type="protein sequence ID" value="GIY32902.1"/>
    <property type="molecule type" value="Genomic_DNA"/>
</dbReference>
<accession>A0AAV4SH62</accession>
<sequence>MAILANFDCVNGNEMEIVTNFDCGEMMEIVANFDFYCASETFDPLKREQKQNLGLLLPECLLKADKRTGRIGREKHPVVHVTHPGTCAPDKAVFEKYRVIQNEEADLKFLFTINGEITTSHIAHQCIEESSKSFYEFNESFYLLCDKRRRSVEMRDMFWFGLSLYGLSRNIQQFFVSHHPALLPWSTCSPESHRTHLVEEYTRLAQYTPPDASLDSFTMCERIMG</sequence>
<keyword evidence="2" id="KW-1185">Reference proteome</keyword>
<name>A0AAV4SH62_CAEEX</name>
<reference evidence="1 2" key="1">
    <citation type="submission" date="2021-06" db="EMBL/GenBank/DDBJ databases">
        <title>Caerostris extrusa draft genome.</title>
        <authorList>
            <person name="Kono N."/>
            <person name="Arakawa K."/>
        </authorList>
    </citation>
    <scope>NUCLEOTIDE SEQUENCE [LARGE SCALE GENOMIC DNA]</scope>
</reference>
<organism evidence="1 2">
    <name type="scientific">Caerostris extrusa</name>
    <name type="common">Bark spider</name>
    <name type="synonym">Caerostris bankana</name>
    <dbReference type="NCBI Taxonomy" id="172846"/>
    <lineage>
        <taxon>Eukaryota</taxon>
        <taxon>Metazoa</taxon>
        <taxon>Ecdysozoa</taxon>
        <taxon>Arthropoda</taxon>
        <taxon>Chelicerata</taxon>
        <taxon>Arachnida</taxon>
        <taxon>Araneae</taxon>
        <taxon>Araneomorphae</taxon>
        <taxon>Entelegynae</taxon>
        <taxon>Araneoidea</taxon>
        <taxon>Araneidae</taxon>
        <taxon>Caerostris</taxon>
    </lineage>
</organism>
<comment type="caution">
    <text evidence="1">The sequence shown here is derived from an EMBL/GenBank/DDBJ whole genome shotgun (WGS) entry which is preliminary data.</text>
</comment>
<evidence type="ECO:0000313" key="2">
    <source>
        <dbReference type="Proteomes" id="UP001054945"/>
    </source>
</evidence>
<proteinExistence type="predicted"/>
<dbReference type="Proteomes" id="UP001054945">
    <property type="component" value="Unassembled WGS sequence"/>
</dbReference>
<gene>
    <name evidence="1" type="ORF">CEXT_561451</name>
</gene>